<dbReference type="InParanoid" id="L0HG23"/>
<keyword evidence="8" id="KW-0915">Sodium</keyword>
<keyword evidence="9" id="KW-0406">Ion transport</keyword>
<feature type="transmembrane region" description="Helical" evidence="13">
    <location>
        <begin position="6"/>
        <end position="24"/>
    </location>
</feature>
<evidence type="ECO:0000256" key="7">
    <source>
        <dbReference type="ARBA" id="ARBA00022989"/>
    </source>
</evidence>
<evidence type="ECO:0000256" key="3">
    <source>
        <dbReference type="ARBA" id="ARBA00022448"/>
    </source>
</evidence>
<dbReference type="RefSeq" id="WP_015285694.1">
    <property type="nucleotide sequence ID" value="NC_019943.1"/>
</dbReference>
<dbReference type="GO" id="GO:0006814">
    <property type="term" value="P:sodium ion transport"/>
    <property type="evidence" value="ECO:0007669"/>
    <property type="project" value="UniProtKB-KW"/>
</dbReference>
<feature type="transmembrane region" description="Helical" evidence="13">
    <location>
        <begin position="79"/>
        <end position="100"/>
    </location>
</feature>
<dbReference type="InterPro" id="IPR001734">
    <property type="entry name" value="Na/solute_symporter"/>
</dbReference>
<keyword evidence="10 13" id="KW-0472">Membrane</keyword>
<keyword evidence="11" id="KW-0739">Sodium transport</keyword>
<keyword evidence="5 13" id="KW-0812">Transmembrane</keyword>
<gene>
    <name evidence="14" type="ordered locus">Metfor_1704</name>
</gene>
<dbReference type="EMBL" id="CP003167">
    <property type="protein sequence ID" value="AGB02731.1"/>
    <property type="molecule type" value="Genomic_DNA"/>
</dbReference>
<dbReference type="InterPro" id="IPR050277">
    <property type="entry name" value="Sodium:Solute_Symporter"/>
</dbReference>
<feature type="transmembrane region" description="Helical" evidence="13">
    <location>
        <begin position="373"/>
        <end position="393"/>
    </location>
</feature>
<dbReference type="GO" id="GO:0005886">
    <property type="term" value="C:plasma membrane"/>
    <property type="evidence" value="ECO:0007669"/>
    <property type="project" value="UniProtKB-SubCell"/>
</dbReference>
<feature type="transmembrane region" description="Helical" evidence="13">
    <location>
        <begin position="44"/>
        <end position="67"/>
    </location>
</feature>
<keyword evidence="6" id="KW-0769">Symport</keyword>
<dbReference type="STRING" id="593750.Metfor_1704"/>
<organism evidence="14 15">
    <name type="scientific">Methanoregula formicica (strain DSM 22288 / NBRC 105244 / SMSP)</name>
    <dbReference type="NCBI Taxonomy" id="593750"/>
    <lineage>
        <taxon>Archaea</taxon>
        <taxon>Methanobacteriati</taxon>
        <taxon>Methanobacteriota</taxon>
        <taxon>Stenosarchaea group</taxon>
        <taxon>Methanomicrobia</taxon>
        <taxon>Methanomicrobiales</taxon>
        <taxon>Methanoregulaceae</taxon>
        <taxon>Methanoregula</taxon>
    </lineage>
</organism>
<keyword evidence="7 13" id="KW-1133">Transmembrane helix</keyword>
<feature type="transmembrane region" description="Helical" evidence="13">
    <location>
        <begin position="399"/>
        <end position="424"/>
    </location>
</feature>
<keyword evidence="3" id="KW-0813">Transport</keyword>
<dbReference type="GeneID" id="14308093"/>
<dbReference type="OrthoDB" id="9779at2157"/>
<keyword evidence="15" id="KW-1185">Reference proteome</keyword>
<dbReference type="Proteomes" id="UP000010824">
    <property type="component" value="Chromosome"/>
</dbReference>
<dbReference type="AlphaFoldDB" id="L0HG23"/>
<dbReference type="Pfam" id="PF00474">
    <property type="entry name" value="SSF"/>
    <property type="match status" value="1"/>
</dbReference>
<evidence type="ECO:0000256" key="8">
    <source>
        <dbReference type="ARBA" id="ARBA00023053"/>
    </source>
</evidence>
<proteinExistence type="inferred from homology"/>
<feature type="transmembrane region" description="Helical" evidence="13">
    <location>
        <begin position="463"/>
        <end position="481"/>
    </location>
</feature>
<name>L0HG23_METFS</name>
<evidence type="ECO:0000256" key="9">
    <source>
        <dbReference type="ARBA" id="ARBA00023065"/>
    </source>
</evidence>
<reference evidence="15" key="1">
    <citation type="submission" date="2011-12" db="EMBL/GenBank/DDBJ databases">
        <title>Complete sequence of Methanoregula formicicum SMSP.</title>
        <authorList>
            <person name="Lucas S."/>
            <person name="Han J."/>
            <person name="Lapidus A."/>
            <person name="Cheng J.-F."/>
            <person name="Goodwin L."/>
            <person name="Pitluck S."/>
            <person name="Peters L."/>
            <person name="Ovchinnikova G."/>
            <person name="Teshima H."/>
            <person name="Detter J.C."/>
            <person name="Han C."/>
            <person name="Tapia R."/>
            <person name="Land M."/>
            <person name="Hauser L."/>
            <person name="Kyrpides N."/>
            <person name="Ivanova N."/>
            <person name="Pagani I."/>
            <person name="Imachi H."/>
            <person name="Tamaki H."/>
            <person name="Sekiguchi Y."/>
            <person name="Kamagata Y."/>
            <person name="Cadillo-Quiroz H."/>
            <person name="Zinder S."/>
            <person name="Liu W.-T."/>
            <person name="Woyke T."/>
        </authorList>
    </citation>
    <scope>NUCLEOTIDE SEQUENCE [LARGE SCALE GENOMIC DNA]</scope>
    <source>
        <strain evidence="15">DSM 22288 / NBRC 105244 / SMSP</strain>
    </source>
</reference>
<dbReference type="GO" id="GO:0015293">
    <property type="term" value="F:symporter activity"/>
    <property type="evidence" value="ECO:0007669"/>
    <property type="project" value="UniProtKB-KW"/>
</dbReference>
<evidence type="ECO:0000313" key="14">
    <source>
        <dbReference type="EMBL" id="AGB02731.1"/>
    </source>
</evidence>
<dbReference type="PROSITE" id="PS50283">
    <property type="entry name" value="NA_SOLUT_SYMP_3"/>
    <property type="match status" value="1"/>
</dbReference>
<evidence type="ECO:0000256" key="2">
    <source>
        <dbReference type="ARBA" id="ARBA00006434"/>
    </source>
</evidence>
<evidence type="ECO:0000256" key="10">
    <source>
        <dbReference type="ARBA" id="ARBA00023136"/>
    </source>
</evidence>
<feature type="transmembrane region" description="Helical" evidence="13">
    <location>
        <begin position="313"/>
        <end position="340"/>
    </location>
</feature>
<feature type="transmembrane region" description="Helical" evidence="13">
    <location>
        <begin position="227"/>
        <end position="252"/>
    </location>
</feature>
<comment type="subcellular location">
    <subcellularLocation>
        <location evidence="1">Cell membrane</location>
        <topology evidence="1">Multi-pass membrane protein</topology>
    </subcellularLocation>
</comment>
<dbReference type="PANTHER" id="PTHR48086:SF3">
    <property type="entry name" value="SODIUM_PROLINE SYMPORTER"/>
    <property type="match status" value="1"/>
</dbReference>
<sequence precursor="true">MSDIVTVVLVAIYFLAMVGIGVWASKKIHNMEDYVVAGRSLGFWVFTLLMIGSVCSGMSLLGVSGLGFKFAWPTIWEQIAVPLSIAFCIIFFGVKMYAVAKKSGYMTVQDYLAHRFESNTALRGLSAVSGIVVSMIYLAGQYTAVSIVLMWLFKIPHLWALLIGAAIVTIYTVIGGLYAVSWTTLVQGVILIAGVLIMAPFVIMAAGGFTHVNEVMASINPSNVDPWVAGGVFCPEYVVSFFLLLTIGLACAPHVINNVLAVKDISYFKWAPLIAFVVYGIVMFLLKFAGFAGMSMVKEGLIVLPDVKNASDYIFVAGIEYALPSVLLWGILGVIILAAVMSTTDRLMLTIGTYFSWDIYKMILKPDAPDKQVLLVSQLSVLGAAVLTLLMAISPPDMLVWLIWAGIGIMFATFAVPLLAGLYWRGATREGALASMALGLIAALFFGGLSYFKIKLFAMPMHFSFYAFAISLIAMIVVSMVTKKTSEKVLDETMTGWYIRR</sequence>
<feature type="transmembrane region" description="Helical" evidence="13">
    <location>
        <begin position="431"/>
        <end position="451"/>
    </location>
</feature>
<evidence type="ECO:0000256" key="4">
    <source>
        <dbReference type="ARBA" id="ARBA00022475"/>
    </source>
</evidence>
<evidence type="ECO:0000256" key="6">
    <source>
        <dbReference type="ARBA" id="ARBA00022847"/>
    </source>
</evidence>
<evidence type="ECO:0000256" key="1">
    <source>
        <dbReference type="ARBA" id="ARBA00004651"/>
    </source>
</evidence>
<comment type="similarity">
    <text evidence="2 12">Belongs to the sodium:solute symporter (SSF) (TC 2.A.21) family.</text>
</comment>
<dbReference type="HOGENOM" id="CLU_018808_15_2_2"/>
<protein>
    <submittedName>
        <fullName evidence="14">Na+/proline symporter</fullName>
    </submittedName>
</protein>
<reference evidence="14 15" key="2">
    <citation type="journal article" date="2014" name="Genome Announc.">
        <title>Complete Genome Sequence of Methanoregula formicica SMSPT, a Mesophilic Hydrogenotrophic Methanogen Isolated from a Methanogenic Upflow Anaerobic Sludge Blanket Reactor.</title>
        <authorList>
            <person name="Yamamoto K."/>
            <person name="Tamaki H."/>
            <person name="Cadillo-Quiroz H."/>
            <person name="Imachi H."/>
            <person name="Kyrpides N."/>
            <person name="Woyke T."/>
            <person name="Goodwin L."/>
            <person name="Zinder S.H."/>
            <person name="Kamagata Y."/>
            <person name="Liu W.T."/>
        </authorList>
    </citation>
    <scope>NUCLEOTIDE SEQUENCE [LARGE SCALE GENOMIC DNA]</scope>
    <source>
        <strain evidence="15">DSM 22288 / NBRC 105244 / SMSP</strain>
    </source>
</reference>
<dbReference type="eggNOG" id="arCOG01316">
    <property type="taxonomic scope" value="Archaea"/>
</dbReference>
<dbReference type="PANTHER" id="PTHR48086">
    <property type="entry name" value="SODIUM/PROLINE SYMPORTER-RELATED"/>
    <property type="match status" value="1"/>
</dbReference>
<dbReference type="Gene3D" id="1.20.1730.10">
    <property type="entry name" value="Sodium/glucose cotransporter"/>
    <property type="match status" value="1"/>
</dbReference>
<dbReference type="KEGG" id="mfo:Metfor_1704"/>
<feature type="transmembrane region" description="Helical" evidence="13">
    <location>
        <begin position="185"/>
        <end position="207"/>
    </location>
</feature>
<keyword evidence="4" id="KW-1003">Cell membrane</keyword>
<evidence type="ECO:0000256" key="11">
    <source>
        <dbReference type="ARBA" id="ARBA00023201"/>
    </source>
</evidence>
<evidence type="ECO:0000256" key="12">
    <source>
        <dbReference type="RuleBase" id="RU362091"/>
    </source>
</evidence>
<feature type="transmembrane region" description="Helical" evidence="13">
    <location>
        <begin position="121"/>
        <end position="152"/>
    </location>
</feature>
<evidence type="ECO:0000313" key="15">
    <source>
        <dbReference type="Proteomes" id="UP000010824"/>
    </source>
</evidence>
<dbReference type="InterPro" id="IPR038377">
    <property type="entry name" value="Na/Glc_symporter_sf"/>
</dbReference>
<feature type="transmembrane region" description="Helical" evidence="13">
    <location>
        <begin position="158"/>
        <end position="178"/>
    </location>
</feature>
<accession>L0HG23</accession>
<feature type="transmembrane region" description="Helical" evidence="13">
    <location>
        <begin position="273"/>
        <end position="293"/>
    </location>
</feature>
<evidence type="ECO:0000256" key="13">
    <source>
        <dbReference type="SAM" id="Phobius"/>
    </source>
</evidence>
<evidence type="ECO:0000256" key="5">
    <source>
        <dbReference type="ARBA" id="ARBA00022692"/>
    </source>
</evidence>